<gene>
    <name evidence="10" type="ORF">FD754_010256</name>
</gene>
<dbReference type="GO" id="GO:0005759">
    <property type="term" value="C:mitochondrial matrix"/>
    <property type="evidence" value="ECO:0007669"/>
    <property type="project" value="UniProtKB-SubCell"/>
</dbReference>
<sequence length="367" mass="40731">MFFGWNEKFKKAQGRAPGRRAVAAPPHPRGRHVADVPPCPGARAWLLGRTSAGGWRAGFASRFGRPGPPGAAFRAKGSFCALLAVPARCKKQFLDFGSVLACEKTSLLFLRQEVPVRLANTKKELSLLPDHLLWTPSVQLLQSWFKDKSAEDIRNRHNEVIPTMAEGVVGYKKSSRVDPVTSQNHSLLFGGKGKGNLSHREHLGSINPNCNVVEVIKDGDVRVGKHLCDLYYIKEARMEHHADKGPTQVHITLEGGVPLRTTDRLFNYMYTTAARPHVEMSRAVPLTGFGYGSPISHLYALYFQGNLKFSSLEGHGTETVIKALSTESIQKLLVYSEAAWKHYTNHEADDWCVPSREPKDMTTFCSV</sequence>
<dbReference type="GO" id="GO:0010906">
    <property type="term" value="P:regulation of glucose metabolic process"/>
    <property type="evidence" value="ECO:0007669"/>
    <property type="project" value="TreeGrafter"/>
</dbReference>
<dbReference type="GO" id="GO:0004740">
    <property type="term" value="F:pyruvate dehydrogenase (acetyl-transferring) kinase activity"/>
    <property type="evidence" value="ECO:0007669"/>
    <property type="project" value="TreeGrafter"/>
</dbReference>
<keyword evidence="3 7" id="KW-0547">Nucleotide-binding</keyword>
<feature type="region of interest" description="Disordered" evidence="8">
    <location>
        <begin position="13"/>
        <end position="34"/>
    </location>
</feature>
<dbReference type="Pfam" id="PF10436">
    <property type="entry name" value="BCDHK_Adom3"/>
    <property type="match status" value="1"/>
</dbReference>
<dbReference type="InterPro" id="IPR018955">
    <property type="entry name" value="BCDHK/PDK_N"/>
</dbReference>
<keyword evidence="6 7" id="KW-0496">Mitochondrion</keyword>
<dbReference type="SUPFAM" id="SSF69012">
    <property type="entry name" value="alpha-ketoacid dehydrogenase kinase, N-terminal domain"/>
    <property type="match status" value="1"/>
</dbReference>
<keyword evidence="5 7" id="KW-0067">ATP-binding</keyword>
<evidence type="ECO:0000256" key="8">
    <source>
        <dbReference type="SAM" id="MobiDB-lite"/>
    </source>
</evidence>
<dbReference type="InterPro" id="IPR036784">
    <property type="entry name" value="AK/P_DHK_N_sf"/>
</dbReference>
<evidence type="ECO:0000256" key="6">
    <source>
        <dbReference type="ARBA" id="ARBA00023128"/>
    </source>
</evidence>
<evidence type="ECO:0000256" key="4">
    <source>
        <dbReference type="ARBA" id="ARBA00022777"/>
    </source>
</evidence>
<name>A0A5N3WWA4_MUNMU</name>
<feature type="domain" description="Branched-chain alpha-ketoacid dehydrogenase kinase/Pyruvate dehydrogenase kinase N-terminal" evidence="9">
    <location>
        <begin position="91"/>
        <end position="146"/>
    </location>
</feature>
<evidence type="ECO:0000313" key="11">
    <source>
        <dbReference type="Proteomes" id="UP000326458"/>
    </source>
</evidence>
<dbReference type="PANTHER" id="PTHR11947">
    <property type="entry name" value="PYRUVATE DEHYDROGENASE KINASE"/>
    <property type="match status" value="1"/>
</dbReference>
<comment type="subcellular location">
    <subcellularLocation>
        <location evidence="7">Mitochondrion matrix</location>
    </subcellularLocation>
</comment>
<dbReference type="EMBL" id="VCEA01000001">
    <property type="protein sequence ID" value="KAB0366100.1"/>
    <property type="molecule type" value="Genomic_DNA"/>
</dbReference>
<evidence type="ECO:0000256" key="3">
    <source>
        <dbReference type="ARBA" id="ARBA00022741"/>
    </source>
</evidence>
<dbReference type="Gene3D" id="1.20.140.20">
    <property type="entry name" value="Alpha-ketoacid/pyruvate dehydrogenase kinase, N-terminal domain"/>
    <property type="match status" value="1"/>
</dbReference>
<accession>A0A5N3WWA4</accession>
<evidence type="ECO:0000256" key="2">
    <source>
        <dbReference type="ARBA" id="ARBA00022679"/>
    </source>
</evidence>
<dbReference type="PANTHER" id="PTHR11947:SF14">
    <property type="entry name" value="[PYRUVATE DEHYDROGENASE (ACETYL-TRANSFERRING)] KINASE ISOZYME 1, MITOCHONDRIAL"/>
    <property type="match status" value="1"/>
</dbReference>
<comment type="caution">
    <text evidence="10">The sequence shown here is derived from an EMBL/GenBank/DDBJ whole genome shotgun (WGS) entry which is preliminary data.</text>
</comment>
<dbReference type="InterPro" id="IPR039028">
    <property type="entry name" value="BCKD/PDK"/>
</dbReference>
<dbReference type="GO" id="GO:0005524">
    <property type="term" value="F:ATP binding"/>
    <property type="evidence" value="ECO:0007669"/>
    <property type="project" value="UniProtKB-UniRule"/>
</dbReference>
<dbReference type="AlphaFoldDB" id="A0A5N3WWA4"/>
<dbReference type="SUPFAM" id="SSF55874">
    <property type="entry name" value="ATPase domain of HSP90 chaperone/DNA topoisomerase II/histidine kinase"/>
    <property type="match status" value="1"/>
</dbReference>
<evidence type="ECO:0000259" key="9">
    <source>
        <dbReference type="Pfam" id="PF10436"/>
    </source>
</evidence>
<evidence type="ECO:0000256" key="7">
    <source>
        <dbReference type="RuleBase" id="RU366032"/>
    </source>
</evidence>
<organism evidence="10 11">
    <name type="scientific">Muntiacus muntjak</name>
    <name type="common">Barking deer</name>
    <name type="synonym">Indian muntjac</name>
    <dbReference type="NCBI Taxonomy" id="9888"/>
    <lineage>
        <taxon>Eukaryota</taxon>
        <taxon>Metazoa</taxon>
        <taxon>Chordata</taxon>
        <taxon>Craniata</taxon>
        <taxon>Vertebrata</taxon>
        <taxon>Euteleostomi</taxon>
        <taxon>Mammalia</taxon>
        <taxon>Eutheria</taxon>
        <taxon>Laurasiatheria</taxon>
        <taxon>Artiodactyla</taxon>
        <taxon>Ruminantia</taxon>
        <taxon>Pecora</taxon>
        <taxon>Cervidae</taxon>
        <taxon>Muntiacinae</taxon>
        <taxon>Muntiacus</taxon>
    </lineage>
</organism>
<dbReference type="InterPro" id="IPR036890">
    <property type="entry name" value="HATPase_C_sf"/>
</dbReference>
<protein>
    <recommendedName>
        <fullName evidence="7">Protein-serine/threonine kinase</fullName>
        <ecNumber evidence="7">2.7.11.-</ecNumber>
    </recommendedName>
</protein>
<evidence type="ECO:0000256" key="5">
    <source>
        <dbReference type="ARBA" id="ARBA00022840"/>
    </source>
</evidence>
<dbReference type="EC" id="2.7.11.-" evidence="7"/>
<evidence type="ECO:0000256" key="1">
    <source>
        <dbReference type="ARBA" id="ARBA00006155"/>
    </source>
</evidence>
<dbReference type="Proteomes" id="UP000326458">
    <property type="component" value="Unassembled WGS sequence"/>
</dbReference>
<feature type="compositionally biased region" description="Low complexity" evidence="8">
    <location>
        <begin position="14"/>
        <end position="24"/>
    </location>
</feature>
<reference evidence="10 11" key="1">
    <citation type="submission" date="2019-06" db="EMBL/GenBank/DDBJ databases">
        <title>Discovery of a novel chromosome fission-fusion reversal in muntjac.</title>
        <authorList>
            <person name="Mudd A.B."/>
            <person name="Bredeson J.V."/>
            <person name="Baum R."/>
            <person name="Hockemeyer D."/>
            <person name="Rokhsar D.S."/>
        </authorList>
    </citation>
    <scope>NUCLEOTIDE SEQUENCE [LARGE SCALE GENOMIC DNA]</scope>
    <source>
        <strain evidence="10">UTSW_UCB_Mm</strain>
        <tissue evidence="10">Fibroblast cell line</tissue>
    </source>
</reference>
<dbReference type="Gene3D" id="3.30.565.10">
    <property type="entry name" value="Histidine kinase-like ATPase, C-terminal domain"/>
    <property type="match status" value="1"/>
</dbReference>
<comment type="similarity">
    <text evidence="1 7">Belongs to the PDK/BCKDK protein kinase family.</text>
</comment>
<evidence type="ECO:0000313" key="10">
    <source>
        <dbReference type="EMBL" id="KAB0366100.1"/>
    </source>
</evidence>
<keyword evidence="11" id="KW-1185">Reference proteome</keyword>
<keyword evidence="4 7" id="KW-0418">Kinase</keyword>
<keyword evidence="2 7" id="KW-0808">Transferase</keyword>
<proteinExistence type="inferred from homology"/>